<feature type="domain" description="RUN" evidence="9">
    <location>
        <begin position="823"/>
        <end position="989"/>
    </location>
</feature>
<dbReference type="Proteomes" id="UP000887568">
    <property type="component" value="Unplaced"/>
</dbReference>
<dbReference type="Pfam" id="PF03456">
    <property type="entry name" value="uDENN"/>
    <property type="match status" value="1"/>
</dbReference>
<feature type="region of interest" description="Disordered" evidence="6">
    <location>
        <begin position="1109"/>
        <end position="1140"/>
    </location>
</feature>
<dbReference type="Gene3D" id="1.20.58.900">
    <property type="match status" value="3"/>
</dbReference>
<dbReference type="InterPro" id="IPR005113">
    <property type="entry name" value="uDENN_dom"/>
</dbReference>
<dbReference type="Gene3D" id="3.40.50.11500">
    <property type="match status" value="1"/>
</dbReference>
<dbReference type="SUPFAM" id="SSF49723">
    <property type="entry name" value="Lipase/lipooxygenase domain (PLAT/LH2 domain)"/>
    <property type="match status" value="1"/>
</dbReference>
<dbReference type="PROSITE" id="PS50095">
    <property type="entry name" value="PLAT"/>
    <property type="match status" value="1"/>
</dbReference>
<dbReference type="GO" id="GO:0005085">
    <property type="term" value="F:guanyl-nucleotide exchange factor activity"/>
    <property type="evidence" value="ECO:0007669"/>
    <property type="project" value="InterPro"/>
</dbReference>
<dbReference type="EnsemblMetazoa" id="XM_038193267.1">
    <property type="protein sequence ID" value="XP_038049195.1"/>
    <property type="gene ID" value="LOC119722871"/>
</dbReference>
<organism evidence="10 11">
    <name type="scientific">Patiria miniata</name>
    <name type="common">Bat star</name>
    <name type="synonym">Asterina miniata</name>
    <dbReference type="NCBI Taxonomy" id="46514"/>
    <lineage>
        <taxon>Eukaryota</taxon>
        <taxon>Metazoa</taxon>
        <taxon>Echinodermata</taxon>
        <taxon>Eleutherozoa</taxon>
        <taxon>Asterozoa</taxon>
        <taxon>Asteroidea</taxon>
        <taxon>Valvatacea</taxon>
        <taxon>Valvatida</taxon>
        <taxon>Asterinidae</taxon>
        <taxon>Patiria</taxon>
    </lineage>
</organism>
<proteinExistence type="inferred from homology"/>
<evidence type="ECO:0000259" key="9">
    <source>
        <dbReference type="PROSITE" id="PS50826"/>
    </source>
</evidence>
<dbReference type="PROSITE" id="PS50211">
    <property type="entry name" value="DENN"/>
    <property type="match status" value="1"/>
</dbReference>
<sequence>MGSTGQQTNRFVDYFAVCGLEPSAVLQPGQFSGENTHHVHPLLRGYKSAVLSHYPTAVEGNTFESDGINMLCMPKGLTVRTQKQDREPKFHSFLMTREDGSRTYGAALTFYEQATSPRICAGMEVLQIKYKEDSLHRKLSNIESPSRSHVILESLSPKMDRRGFSPKHRRSSSPGISMQSPKMRRKTTPVHVPKQKKVANFDPLNDTLYVAKCICLIMQVPFIQPCRRFLESVYSAINSPSAPALPLESYIFNILYEVPSLPPGRTLSFSAPGETIVCQRPASTELPLCDNSMRECVELLGVEHLMELMTCALLESQILLVSREYHRLMLVAECLSALLFPFQWQHVYVPILPANLMHFLDAPVPFIMGLHLDEGMDQTNQLEIPSHAALCFVDIDNNCIDLPEDLPLFPNRHHVVHDLTQVLQRFNVSPKPLTEKTPTRTPTRGEGSFDWSFLKTELTLIGGSGRNLESSIEADQDSSYFSSPSRGESPTSIPPSKTDILRNNEIVSKVAAIVKRTGVITSISELEDRNSNTTSPDGDTNPETWNPELKKDVEELSLNSAIRELFLSKMVELLRHYETFVIQPTSHSIESWFANREHMQNFDKASFLSDQPEAYLPFLFPFVETQMFATFIDNKIISNWEEKEEALKIFDSRIDHFPASNPQTPDCEIDQLLISDAEANIRQRAVNIDYTAPSPHELTSKPADNNHKPGYFPKLQEEVLLKEPFTPKNKHRNNAPWRRKERQQQHSEHLQLAPQEREQIIQQARKGTVPQPVLSHLDQKQTNWKFVEGLLKECKVKTKKMLVSKMGQEAVELGHGDVNRSGVEENTLIASLCDLLERIFSHGIQKKQGKSALWSHVMGYRKMKEKRETLPEHSLSVPPQGSEVRRRSSSAADPALNPLPTDLLFDVRNVESMSQIKTDVGNARAFVRLALERKLLHKHLKLLLTDYELCKKRYKRYAFLRTEEEKEQFLYHLLSLNAVDYFCFTNSFISTVVSYRVLVVTSRKFQAATSANTWICVSGEMNDSKMISIPKNSQDFVFQHSNLGILTTVRIGHDNTGLLPRWMVDYILVRNEITGHTYKFPCGRWIGRGVDDDSLERLLVGELLPPPAECEEQARGSRTPPRSTSPILSRQAKGQAPKLDRDGIQEMLTDAVNNIVKHFYKPEKERGRLTVLLCGERGLVQCMEIVLQYGFRSARIFRNNFFIWDFLEKVAKYLDSIDQDDEGRLGSVQEKRARRTFCFTIHQINQGAAQAGKDGKFQLFVCIGIRDHMLHWWLPVLSETPVAASMYEDFSFLNCTSALDFLVNLLMQLDEFPISLESSITKGVEL</sequence>
<dbReference type="InterPro" id="IPR047278">
    <property type="entry name" value="DEN5A/B"/>
</dbReference>
<feature type="domain" description="RUN" evidence="9">
    <location>
        <begin position="1170"/>
        <end position="1321"/>
    </location>
</feature>
<dbReference type="InterPro" id="IPR005112">
    <property type="entry name" value="dDENN_dom"/>
</dbReference>
<dbReference type="Pfam" id="PF02141">
    <property type="entry name" value="DENN"/>
    <property type="match status" value="1"/>
</dbReference>
<evidence type="ECO:0000313" key="10">
    <source>
        <dbReference type="EnsemblMetazoa" id="XP_038049195.1"/>
    </source>
</evidence>
<feature type="compositionally biased region" description="Basic residues" evidence="6">
    <location>
        <begin position="728"/>
        <end position="741"/>
    </location>
</feature>
<dbReference type="InterPro" id="IPR001194">
    <property type="entry name" value="cDENN_dom"/>
</dbReference>
<evidence type="ECO:0000256" key="6">
    <source>
        <dbReference type="SAM" id="MobiDB-lite"/>
    </source>
</evidence>
<keyword evidence="4" id="KW-0472">Membrane</keyword>
<comment type="subcellular location">
    <subcellularLocation>
        <location evidence="1">Membrane</location>
    </subcellularLocation>
</comment>
<dbReference type="SUPFAM" id="SSF140741">
    <property type="entry name" value="RUN domain-like"/>
    <property type="match status" value="2"/>
</dbReference>
<feature type="region of interest" description="Disordered" evidence="6">
    <location>
        <begin position="865"/>
        <end position="895"/>
    </location>
</feature>
<dbReference type="InterPro" id="IPR001024">
    <property type="entry name" value="PLAT/LH2_dom"/>
</dbReference>
<dbReference type="CDD" id="cd01757">
    <property type="entry name" value="PLAT_RAB6IP1"/>
    <property type="match status" value="1"/>
</dbReference>
<feature type="compositionally biased region" description="Polar residues" evidence="6">
    <location>
        <begin position="477"/>
        <end position="495"/>
    </location>
</feature>
<evidence type="ECO:0000256" key="5">
    <source>
        <dbReference type="PROSITE-ProRule" id="PRU00152"/>
    </source>
</evidence>
<feature type="domain" description="PLAT" evidence="7">
    <location>
        <begin position="993"/>
        <end position="1100"/>
    </location>
</feature>
<feature type="region of interest" description="Disordered" evidence="6">
    <location>
        <begin position="691"/>
        <end position="751"/>
    </location>
</feature>
<keyword evidence="11" id="KW-1185">Reference proteome</keyword>
<dbReference type="SMART" id="SM00800">
    <property type="entry name" value="uDENN"/>
    <property type="match status" value="1"/>
</dbReference>
<reference evidence="10" key="1">
    <citation type="submission" date="2022-11" db="UniProtKB">
        <authorList>
            <consortium name="EnsemblMetazoa"/>
        </authorList>
    </citation>
    <scope>IDENTIFICATION</scope>
</reference>
<feature type="compositionally biased region" description="Basic residues" evidence="6">
    <location>
        <begin position="182"/>
        <end position="194"/>
    </location>
</feature>
<comment type="similarity">
    <text evidence="2">Belongs to the RAB6IP1 family.</text>
</comment>
<dbReference type="PANTHER" id="PTHR46070:SF1">
    <property type="entry name" value="PINSTRIPE, ISOFORM A"/>
    <property type="match status" value="1"/>
</dbReference>
<feature type="compositionally biased region" description="Polar residues" evidence="6">
    <location>
        <begin position="531"/>
        <end position="544"/>
    </location>
</feature>
<dbReference type="GO" id="GO:0016020">
    <property type="term" value="C:membrane"/>
    <property type="evidence" value="ECO:0007669"/>
    <property type="project" value="UniProtKB-SubCell"/>
</dbReference>
<dbReference type="Pfam" id="PF01477">
    <property type="entry name" value="PLAT"/>
    <property type="match status" value="1"/>
</dbReference>
<dbReference type="InterPro" id="IPR004012">
    <property type="entry name" value="Run_dom"/>
</dbReference>
<dbReference type="GO" id="GO:0031267">
    <property type="term" value="F:small GTPase binding"/>
    <property type="evidence" value="ECO:0007669"/>
    <property type="project" value="InterPro"/>
</dbReference>
<keyword evidence="3" id="KW-0677">Repeat</keyword>
<evidence type="ECO:0000256" key="4">
    <source>
        <dbReference type="ARBA" id="ARBA00023136"/>
    </source>
</evidence>
<evidence type="ECO:0000259" key="8">
    <source>
        <dbReference type="PROSITE" id="PS50211"/>
    </source>
</evidence>
<dbReference type="SMART" id="SM00801">
    <property type="entry name" value="dDENN"/>
    <property type="match status" value="1"/>
</dbReference>
<feature type="region of interest" description="Disordered" evidence="6">
    <location>
        <begin position="159"/>
        <end position="194"/>
    </location>
</feature>
<evidence type="ECO:0000259" key="7">
    <source>
        <dbReference type="PROSITE" id="PS50095"/>
    </source>
</evidence>
<dbReference type="InterPro" id="IPR047277">
    <property type="entry name" value="PLAT_RAB6IP1"/>
</dbReference>
<dbReference type="SMART" id="SM00799">
    <property type="entry name" value="DENN"/>
    <property type="match status" value="1"/>
</dbReference>
<dbReference type="Pfam" id="PF02759">
    <property type="entry name" value="RUN"/>
    <property type="match status" value="2"/>
</dbReference>
<dbReference type="GeneID" id="119722871"/>
<dbReference type="RefSeq" id="XP_038049195.1">
    <property type="nucleotide sequence ID" value="XM_038193267.1"/>
</dbReference>
<dbReference type="CDD" id="cd17677">
    <property type="entry name" value="RUN1_DENND5"/>
    <property type="match status" value="1"/>
</dbReference>
<feature type="compositionally biased region" description="Basic and acidic residues" evidence="6">
    <location>
        <begin position="742"/>
        <end position="751"/>
    </location>
</feature>
<dbReference type="InterPro" id="IPR037516">
    <property type="entry name" value="Tripartite_DENN"/>
</dbReference>
<dbReference type="InterPro" id="IPR043153">
    <property type="entry name" value="DENN_C"/>
</dbReference>
<evidence type="ECO:0000313" key="11">
    <source>
        <dbReference type="Proteomes" id="UP000887568"/>
    </source>
</evidence>
<comment type="caution">
    <text evidence="5">Lacks conserved residue(s) required for the propagation of feature annotation.</text>
</comment>
<dbReference type="Gene3D" id="3.30.450.200">
    <property type="match status" value="1"/>
</dbReference>
<dbReference type="InterPro" id="IPR037213">
    <property type="entry name" value="Run_dom_sf"/>
</dbReference>
<dbReference type="OMA" id="QQPYLHA"/>
<feature type="region of interest" description="Disordered" evidence="6">
    <location>
        <begin position="472"/>
        <end position="499"/>
    </location>
</feature>
<evidence type="ECO:0000256" key="2">
    <source>
        <dbReference type="ARBA" id="ARBA00006664"/>
    </source>
</evidence>
<dbReference type="CDD" id="cd17678">
    <property type="entry name" value="RUN2_DENND5"/>
    <property type="match status" value="1"/>
</dbReference>
<dbReference type="PANTHER" id="PTHR46070">
    <property type="entry name" value="PINSTRIPE, ISOFORM A"/>
    <property type="match status" value="1"/>
</dbReference>
<accession>A0A913ZE08</accession>
<dbReference type="SMART" id="SM00593">
    <property type="entry name" value="RUN"/>
    <property type="match status" value="2"/>
</dbReference>
<feature type="region of interest" description="Disordered" evidence="6">
    <location>
        <begin position="526"/>
        <end position="545"/>
    </location>
</feature>
<dbReference type="OrthoDB" id="6019893at2759"/>
<feature type="domain" description="UDENN" evidence="8">
    <location>
        <begin position="32"/>
        <end position="642"/>
    </location>
</feature>
<evidence type="ECO:0000256" key="1">
    <source>
        <dbReference type="ARBA" id="ARBA00004370"/>
    </source>
</evidence>
<dbReference type="InterPro" id="IPR036392">
    <property type="entry name" value="PLAT/LH2_dom_sf"/>
</dbReference>
<dbReference type="Pfam" id="PF03455">
    <property type="entry name" value="dDENN"/>
    <property type="match status" value="1"/>
</dbReference>
<protein>
    <recommendedName>
        <fullName evidence="12">DENN domain-containing protein 5A</fullName>
    </recommendedName>
</protein>
<evidence type="ECO:0008006" key="12">
    <source>
        <dbReference type="Google" id="ProtNLM"/>
    </source>
</evidence>
<name>A0A913ZE08_PATMI</name>
<dbReference type="Gene3D" id="2.60.60.20">
    <property type="entry name" value="PLAT/LH2 domain"/>
    <property type="match status" value="1"/>
</dbReference>
<dbReference type="PROSITE" id="PS50826">
    <property type="entry name" value="RUN"/>
    <property type="match status" value="2"/>
</dbReference>
<evidence type="ECO:0000256" key="3">
    <source>
        <dbReference type="ARBA" id="ARBA00022737"/>
    </source>
</evidence>